<sequence length="168" mass="16554">MTSSSVTGIRRGIRSRIGGSLAGLVIAGALATGLTACSGEPELSAEATEALHSRVVDIAERSAGGDLTWAIAELDLLAAEVDEASATGTMPDDQAAEIDEAIALVRTDLEALIAAQTPPAPVTDEGGDEGDEGAGNEGEGNGNEGGGNGNEGNGGGKPDKGKGNGKDK</sequence>
<reference evidence="2 3" key="1">
    <citation type="submission" date="2019-10" db="EMBL/GenBank/DDBJ databases">
        <authorList>
            <person name="Nie G."/>
            <person name="Ming H."/>
            <person name="Yi B."/>
        </authorList>
    </citation>
    <scope>NUCLEOTIDE SEQUENCE [LARGE SCALE GENOMIC DNA]</scope>
    <source>
        <strain evidence="2 3">CFH 90414</strain>
    </source>
</reference>
<evidence type="ECO:0000313" key="2">
    <source>
        <dbReference type="EMBL" id="MRG59172.1"/>
    </source>
</evidence>
<organism evidence="2 3">
    <name type="scientific">Agromyces agglutinans</name>
    <dbReference type="NCBI Taxonomy" id="2662258"/>
    <lineage>
        <taxon>Bacteria</taxon>
        <taxon>Bacillati</taxon>
        <taxon>Actinomycetota</taxon>
        <taxon>Actinomycetes</taxon>
        <taxon>Micrococcales</taxon>
        <taxon>Microbacteriaceae</taxon>
        <taxon>Agromyces</taxon>
    </lineage>
</organism>
<feature type="compositionally biased region" description="Gly residues" evidence="1">
    <location>
        <begin position="135"/>
        <end position="156"/>
    </location>
</feature>
<feature type="region of interest" description="Disordered" evidence="1">
    <location>
        <begin position="116"/>
        <end position="168"/>
    </location>
</feature>
<protein>
    <recommendedName>
        <fullName evidence="4">Mucin-associated surface protein</fullName>
    </recommendedName>
</protein>
<feature type="compositionally biased region" description="Basic and acidic residues" evidence="1">
    <location>
        <begin position="157"/>
        <end position="168"/>
    </location>
</feature>
<dbReference type="RefSeq" id="WP_153683624.1">
    <property type="nucleotide sequence ID" value="NZ_WJIF01000002.1"/>
</dbReference>
<feature type="compositionally biased region" description="Acidic residues" evidence="1">
    <location>
        <begin position="125"/>
        <end position="134"/>
    </location>
</feature>
<dbReference type="EMBL" id="WJIF01000002">
    <property type="protein sequence ID" value="MRG59172.1"/>
    <property type="molecule type" value="Genomic_DNA"/>
</dbReference>
<keyword evidence="3" id="KW-1185">Reference proteome</keyword>
<evidence type="ECO:0000313" key="3">
    <source>
        <dbReference type="Proteomes" id="UP000431080"/>
    </source>
</evidence>
<dbReference type="AlphaFoldDB" id="A0A6I2F3L7"/>
<proteinExistence type="predicted"/>
<dbReference type="Proteomes" id="UP000431080">
    <property type="component" value="Unassembled WGS sequence"/>
</dbReference>
<evidence type="ECO:0000256" key="1">
    <source>
        <dbReference type="SAM" id="MobiDB-lite"/>
    </source>
</evidence>
<comment type="caution">
    <text evidence="2">The sequence shown here is derived from an EMBL/GenBank/DDBJ whole genome shotgun (WGS) entry which is preliminary data.</text>
</comment>
<gene>
    <name evidence="2" type="ORF">GE115_04715</name>
</gene>
<evidence type="ECO:0008006" key="4">
    <source>
        <dbReference type="Google" id="ProtNLM"/>
    </source>
</evidence>
<accession>A0A6I2F3L7</accession>
<name>A0A6I2F3L7_9MICO</name>